<organism evidence="2">
    <name type="scientific">Trichuris suis</name>
    <name type="common">pig whipworm</name>
    <dbReference type="NCBI Taxonomy" id="68888"/>
    <lineage>
        <taxon>Eukaryota</taxon>
        <taxon>Metazoa</taxon>
        <taxon>Ecdysozoa</taxon>
        <taxon>Nematoda</taxon>
        <taxon>Enoplea</taxon>
        <taxon>Dorylaimia</taxon>
        <taxon>Trichinellida</taxon>
        <taxon>Trichuridae</taxon>
        <taxon>Trichuris</taxon>
    </lineage>
</organism>
<evidence type="ECO:0000313" key="2">
    <source>
        <dbReference type="EMBL" id="KFD63518.1"/>
    </source>
</evidence>
<sequence>MLQKTHLELKEGAVSIFRNPFPLALEMHNAVEKELQRYIELRVLSPADRSSWAAPILKVKKLNSLAI</sequence>
<dbReference type="EMBL" id="KL367572">
    <property type="protein sequence ID" value="KFD63518.1"/>
    <property type="molecule type" value="Genomic_DNA"/>
</dbReference>
<dbReference type="EMBL" id="KL363225">
    <property type="protein sequence ID" value="KFD52617.1"/>
    <property type="molecule type" value="Genomic_DNA"/>
</dbReference>
<reference evidence="2 3" key="1">
    <citation type="journal article" date="2014" name="Nat. Genet.">
        <title>Genome and transcriptome of the porcine whipworm Trichuris suis.</title>
        <authorList>
            <person name="Jex A.R."/>
            <person name="Nejsum P."/>
            <person name="Schwarz E.M."/>
            <person name="Hu L."/>
            <person name="Young N.D."/>
            <person name="Hall R.S."/>
            <person name="Korhonen P.K."/>
            <person name="Liao S."/>
            <person name="Thamsborg S."/>
            <person name="Xia J."/>
            <person name="Xu P."/>
            <person name="Wang S."/>
            <person name="Scheerlinck J.P."/>
            <person name="Hofmann A."/>
            <person name="Sternberg P.W."/>
            <person name="Wang J."/>
            <person name="Gasser R.B."/>
        </authorList>
    </citation>
    <scope>NUCLEOTIDE SEQUENCE [LARGE SCALE GENOMIC DNA]</scope>
    <source>
        <strain evidence="2">DCEP-RM93F</strain>
        <strain evidence="1">DCEP-RM93M</strain>
    </source>
</reference>
<keyword evidence="3" id="KW-1185">Reference proteome</keyword>
<dbReference type="Proteomes" id="UP000030758">
    <property type="component" value="Unassembled WGS sequence"/>
</dbReference>
<accession>A0A085N222</accession>
<dbReference type="AlphaFoldDB" id="A0A085N222"/>
<dbReference type="SUPFAM" id="SSF56672">
    <property type="entry name" value="DNA/RNA polymerases"/>
    <property type="match status" value="1"/>
</dbReference>
<dbReference type="InterPro" id="IPR043502">
    <property type="entry name" value="DNA/RNA_pol_sf"/>
</dbReference>
<dbReference type="Gene3D" id="3.10.10.10">
    <property type="entry name" value="HIV Type 1 Reverse Transcriptase, subunit A, domain 1"/>
    <property type="match status" value="1"/>
</dbReference>
<gene>
    <name evidence="1" type="ORF">M513_06464</name>
    <name evidence="2" type="ORF">M514_06464</name>
</gene>
<proteinExistence type="predicted"/>
<name>A0A085N222_9BILA</name>
<evidence type="ECO:0000313" key="1">
    <source>
        <dbReference type="EMBL" id="KFD52617.1"/>
    </source>
</evidence>
<evidence type="ECO:0000313" key="3">
    <source>
        <dbReference type="Proteomes" id="UP000030764"/>
    </source>
</evidence>
<dbReference type="Proteomes" id="UP000030764">
    <property type="component" value="Unassembled WGS sequence"/>
</dbReference>
<protein>
    <submittedName>
        <fullName evidence="2">Uncharacterized protein</fullName>
    </submittedName>
</protein>